<comment type="caution">
    <text evidence="1">The sequence shown here is derived from an EMBL/GenBank/DDBJ whole genome shotgun (WGS) entry which is preliminary data.</text>
</comment>
<dbReference type="EMBL" id="CAJOBG010062251">
    <property type="protein sequence ID" value="CAF4556593.1"/>
    <property type="molecule type" value="Genomic_DNA"/>
</dbReference>
<keyword evidence="2" id="KW-1185">Reference proteome</keyword>
<dbReference type="AlphaFoldDB" id="A0A820Z2D0"/>
<sequence>MEQQLEELNQEIDDVLKAVATGIELLQELETTTKNQQIDAQAQL</sequence>
<gene>
    <name evidence="1" type="ORF">OVN521_LOCUS43463</name>
</gene>
<organism evidence="1 2">
    <name type="scientific">Rotaria magnacalcarata</name>
    <dbReference type="NCBI Taxonomy" id="392030"/>
    <lineage>
        <taxon>Eukaryota</taxon>
        <taxon>Metazoa</taxon>
        <taxon>Spiralia</taxon>
        <taxon>Gnathifera</taxon>
        <taxon>Rotifera</taxon>
        <taxon>Eurotatoria</taxon>
        <taxon>Bdelloidea</taxon>
        <taxon>Philodinida</taxon>
        <taxon>Philodinidae</taxon>
        <taxon>Rotaria</taxon>
    </lineage>
</organism>
<proteinExistence type="predicted"/>
<reference evidence="1" key="1">
    <citation type="submission" date="2021-02" db="EMBL/GenBank/DDBJ databases">
        <authorList>
            <person name="Nowell W R."/>
        </authorList>
    </citation>
    <scope>NUCLEOTIDE SEQUENCE</scope>
</reference>
<protein>
    <submittedName>
        <fullName evidence="1">Uncharacterized protein</fullName>
    </submittedName>
</protein>
<dbReference type="Proteomes" id="UP000663866">
    <property type="component" value="Unassembled WGS sequence"/>
</dbReference>
<name>A0A820Z2D0_9BILA</name>
<evidence type="ECO:0000313" key="1">
    <source>
        <dbReference type="EMBL" id="CAF4556593.1"/>
    </source>
</evidence>
<evidence type="ECO:0000313" key="2">
    <source>
        <dbReference type="Proteomes" id="UP000663866"/>
    </source>
</evidence>
<feature type="non-terminal residue" evidence="1">
    <location>
        <position position="1"/>
    </location>
</feature>
<accession>A0A820Z2D0</accession>